<evidence type="ECO:0000313" key="10">
    <source>
        <dbReference type="Proteomes" id="UP001201812"/>
    </source>
</evidence>
<feature type="binding site" evidence="7">
    <location>
        <position position="114"/>
    </location>
    <ligand>
        <name>(6S)-NADPHX</name>
        <dbReference type="ChEBI" id="CHEBI:64076"/>
    </ligand>
</feature>
<dbReference type="NCBIfam" id="TIGR00196">
    <property type="entry name" value="yjeF_cterm"/>
    <property type="match status" value="1"/>
</dbReference>
<keyword evidence="9" id="KW-0418">Kinase</keyword>
<feature type="binding site" evidence="7">
    <location>
        <begin position="211"/>
        <end position="220"/>
    </location>
    <ligand>
        <name>ATP</name>
        <dbReference type="ChEBI" id="CHEBI:30616"/>
    </ligand>
</feature>
<accession>A0AAD4MMT4</accession>
<evidence type="ECO:0000256" key="3">
    <source>
        <dbReference type="ARBA" id="ARBA00022857"/>
    </source>
</evidence>
<dbReference type="GO" id="GO:0046496">
    <property type="term" value="P:nicotinamide nucleotide metabolic process"/>
    <property type="evidence" value="ECO:0007669"/>
    <property type="project" value="UniProtKB-UniRule"/>
</dbReference>
<dbReference type="InterPro" id="IPR000631">
    <property type="entry name" value="CARKD"/>
</dbReference>
<evidence type="ECO:0000256" key="6">
    <source>
        <dbReference type="ARBA" id="ARBA00047472"/>
    </source>
</evidence>
<dbReference type="AlphaFoldDB" id="A0AAD4MMT4"/>
<keyword evidence="1 7" id="KW-0547">Nucleotide-binding</keyword>
<dbReference type="GO" id="GO:0110051">
    <property type="term" value="P:metabolite repair"/>
    <property type="evidence" value="ECO:0007669"/>
    <property type="project" value="TreeGrafter"/>
</dbReference>
<dbReference type="PROSITE" id="PS51383">
    <property type="entry name" value="YJEF_C_3"/>
    <property type="match status" value="1"/>
</dbReference>
<gene>
    <name evidence="9" type="ORF">DdX_17177</name>
</gene>
<dbReference type="GO" id="GO:0016301">
    <property type="term" value="F:kinase activity"/>
    <property type="evidence" value="ECO:0007669"/>
    <property type="project" value="UniProtKB-KW"/>
</dbReference>
<keyword evidence="2 7" id="KW-0067">ATP-binding</keyword>
<keyword evidence="9" id="KW-0808">Transferase</keyword>
<dbReference type="HAMAP" id="MF_01965">
    <property type="entry name" value="NADHX_dehydratase"/>
    <property type="match status" value="1"/>
</dbReference>
<dbReference type="EC" id="4.2.1.93" evidence="7"/>
<comment type="cofactor">
    <cofactor evidence="7">
        <name>Mg(2+)</name>
        <dbReference type="ChEBI" id="CHEBI:18420"/>
    </cofactor>
</comment>
<proteinExistence type="inferred from homology"/>
<dbReference type="PANTHER" id="PTHR12592:SF0">
    <property type="entry name" value="ATP-DEPENDENT (S)-NAD(P)H-HYDRATE DEHYDRATASE"/>
    <property type="match status" value="1"/>
</dbReference>
<dbReference type="PANTHER" id="PTHR12592">
    <property type="entry name" value="ATP-DEPENDENT (S)-NAD(P)H-HYDRATE DEHYDRATASE FAMILY MEMBER"/>
    <property type="match status" value="1"/>
</dbReference>
<keyword evidence="10" id="KW-1185">Reference proteome</keyword>
<evidence type="ECO:0000313" key="9">
    <source>
        <dbReference type="EMBL" id="KAI1699684.1"/>
    </source>
</evidence>
<feature type="binding site" evidence="7">
    <location>
        <begin position="169"/>
        <end position="175"/>
    </location>
    <ligand>
        <name>(6S)-NADPHX</name>
        <dbReference type="ChEBI" id="CHEBI:64076"/>
    </ligand>
</feature>
<dbReference type="Pfam" id="PF01256">
    <property type="entry name" value="Carb_kinase"/>
    <property type="match status" value="1"/>
</dbReference>
<evidence type="ECO:0000256" key="7">
    <source>
        <dbReference type="HAMAP-Rule" id="MF_03157"/>
    </source>
</evidence>
<organism evidence="9 10">
    <name type="scientific">Ditylenchus destructor</name>
    <dbReference type="NCBI Taxonomy" id="166010"/>
    <lineage>
        <taxon>Eukaryota</taxon>
        <taxon>Metazoa</taxon>
        <taxon>Ecdysozoa</taxon>
        <taxon>Nematoda</taxon>
        <taxon>Chromadorea</taxon>
        <taxon>Rhabditida</taxon>
        <taxon>Tylenchina</taxon>
        <taxon>Tylenchomorpha</taxon>
        <taxon>Sphaerularioidea</taxon>
        <taxon>Anguinidae</taxon>
        <taxon>Anguininae</taxon>
        <taxon>Ditylenchus</taxon>
    </lineage>
</organism>
<comment type="caution">
    <text evidence="9">The sequence shown here is derived from an EMBL/GenBank/DDBJ whole genome shotgun (WGS) entry which is preliminary data.</text>
</comment>
<dbReference type="Gene3D" id="3.40.1190.20">
    <property type="match status" value="1"/>
</dbReference>
<name>A0AAD4MMT4_9BILA</name>
<keyword evidence="5 7" id="KW-0456">Lyase</keyword>
<evidence type="ECO:0000256" key="2">
    <source>
        <dbReference type="ARBA" id="ARBA00022840"/>
    </source>
</evidence>
<evidence type="ECO:0000256" key="1">
    <source>
        <dbReference type="ARBA" id="ARBA00022741"/>
    </source>
</evidence>
<dbReference type="SUPFAM" id="SSF53613">
    <property type="entry name" value="Ribokinase-like"/>
    <property type="match status" value="1"/>
</dbReference>
<dbReference type="InterPro" id="IPR029056">
    <property type="entry name" value="Ribokinase-like"/>
</dbReference>
<comment type="catalytic activity">
    <reaction evidence="6 7">
        <text>(6S)-NADPHX + ATP = ADP + phosphate + NADPH + H(+)</text>
        <dbReference type="Rhea" id="RHEA:32231"/>
        <dbReference type="ChEBI" id="CHEBI:15378"/>
        <dbReference type="ChEBI" id="CHEBI:30616"/>
        <dbReference type="ChEBI" id="CHEBI:43474"/>
        <dbReference type="ChEBI" id="CHEBI:57783"/>
        <dbReference type="ChEBI" id="CHEBI:64076"/>
        <dbReference type="ChEBI" id="CHEBI:456216"/>
        <dbReference type="EC" id="4.2.1.93"/>
    </reaction>
</comment>
<keyword evidence="4 7" id="KW-0520">NAD</keyword>
<comment type="function">
    <text evidence="7">Catalyzes the dehydration of the S-form of NAD(P)HX at the expense of ATP, which is converted to ADP. Together with NAD(P)HX epimerase, which catalyzes the epimerization of the S- and R-forms, the enzyme allows the repair of both epimers of NAD(P)HX, a damaged form of NAD(P)H that is a result of enzymatic or heat-dependent hydration.</text>
</comment>
<sequence length="294" mass="32005">MSTTGHQTMDLSAEIANDLKNVVKLFPRLTNDLKKGDCGKVGVIGGSAQYTGAPYFAAATPIKIGADLSYLFCHPEASPVIKSYSPELMVNPTLDFSQIEANLARLDVIVFGPGIGRDRDALVPLFKKLWQYVKQNPKICMVVDADGIFLLADCLKEAQGCKNAIITPNHREFDRLYDTKLSSHLGICFLRKSDSDIITNGQRVELGNTLGTMRRCGGQGDILSGATAVFAYWAKFKDGANEYSTDHIINGAAAASDFVRFTSRQTFAKVGRAMNAGDIIAEIPNVVKEIDKTM</sequence>
<dbReference type="CDD" id="cd01171">
    <property type="entry name" value="YXKO-related"/>
    <property type="match status" value="1"/>
</dbReference>
<feature type="binding site" evidence="7">
    <location>
        <position position="221"/>
    </location>
    <ligand>
        <name>(6S)-NADPHX</name>
        <dbReference type="ChEBI" id="CHEBI:64076"/>
    </ligand>
</feature>
<evidence type="ECO:0000259" key="8">
    <source>
        <dbReference type="PROSITE" id="PS51383"/>
    </source>
</evidence>
<comment type="similarity">
    <text evidence="7">Belongs to the NnrD/CARKD family.</text>
</comment>
<reference evidence="9" key="1">
    <citation type="submission" date="2022-01" db="EMBL/GenBank/DDBJ databases">
        <title>Genome Sequence Resource for Two Populations of Ditylenchus destructor, the Migratory Endoparasitic Phytonematode.</title>
        <authorList>
            <person name="Zhang H."/>
            <person name="Lin R."/>
            <person name="Xie B."/>
        </authorList>
    </citation>
    <scope>NUCLEOTIDE SEQUENCE</scope>
    <source>
        <strain evidence="9">BazhouSP</strain>
    </source>
</reference>
<feature type="domain" description="YjeF C-terminal" evidence="8">
    <location>
        <begin position="18"/>
        <end position="290"/>
    </location>
</feature>
<comment type="catalytic activity">
    <reaction evidence="7">
        <text>(6S)-NADHX + ATP = ADP + phosphate + NADH + H(+)</text>
        <dbReference type="Rhea" id="RHEA:19017"/>
        <dbReference type="ChEBI" id="CHEBI:15378"/>
        <dbReference type="ChEBI" id="CHEBI:30616"/>
        <dbReference type="ChEBI" id="CHEBI:43474"/>
        <dbReference type="ChEBI" id="CHEBI:57945"/>
        <dbReference type="ChEBI" id="CHEBI:64074"/>
        <dbReference type="ChEBI" id="CHEBI:456216"/>
        <dbReference type="EC" id="4.2.1.93"/>
    </reaction>
</comment>
<dbReference type="EMBL" id="JAKKPZ010000171">
    <property type="protein sequence ID" value="KAI1699684.1"/>
    <property type="molecule type" value="Genomic_DNA"/>
</dbReference>
<protein>
    <recommendedName>
        <fullName evidence="7">ATP-dependent (S)-NAD(P)H-hydrate dehydratase</fullName>
        <ecNumber evidence="7">4.2.1.93</ecNumber>
    </recommendedName>
    <alternativeName>
        <fullName evidence="7">ATP-dependent NAD(P)HX dehydratase</fullName>
    </alternativeName>
</protein>
<dbReference type="GO" id="GO:0005524">
    <property type="term" value="F:ATP binding"/>
    <property type="evidence" value="ECO:0007669"/>
    <property type="project" value="UniProtKB-KW"/>
</dbReference>
<evidence type="ECO:0000256" key="4">
    <source>
        <dbReference type="ARBA" id="ARBA00023027"/>
    </source>
</evidence>
<keyword evidence="7" id="KW-0597">Phosphoprotein</keyword>
<dbReference type="Proteomes" id="UP001201812">
    <property type="component" value="Unassembled WGS sequence"/>
</dbReference>
<evidence type="ECO:0000256" key="5">
    <source>
        <dbReference type="ARBA" id="ARBA00023239"/>
    </source>
</evidence>
<dbReference type="GO" id="GO:0047453">
    <property type="term" value="F:ATP-dependent NAD(P)H-hydrate dehydratase activity"/>
    <property type="evidence" value="ECO:0007669"/>
    <property type="project" value="UniProtKB-UniRule"/>
</dbReference>
<keyword evidence="3" id="KW-0521">NADP</keyword>
<feature type="binding site" evidence="7">
    <location>
        <begin position="192"/>
        <end position="196"/>
    </location>
    <ligand>
        <name>ATP</name>
        <dbReference type="ChEBI" id="CHEBI:30616"/>
    </ligand>
</feature>